<feature type="signal peptide" evidence="4">
    <location>
        <begin position="1"/>
        <end position="17"/>
    </location>
</feature>
<comment type="caution">
    <text evidence="5">The sequence shown here is derived from an EMBL/GenBank/DDBJ whole genome shotgun (WGS) entry which is preliminary data.</text>
</comment>
<dbReference type="PANTHER" id="PTHR24373">
    <property type="entry name" value="SLIT RELATED LEUCINE-RICH REPEAT NEURONAL PROTEIN"/>
    <property type="match status" value="1"/>
</dbReference>
<evidence type="ECO:0000256" key="4">
    <source>
        <dbReference type="SAM" id="SignalP"/>
    </source>
</evidence>
<protein>
    <submittedName>
        <fullName evidence="5">Uncharacterized protein</fullName>
    </submittedName>
</protein>
<evidence type="ECO:0000256" key="2">
    <source>
        <dbReference type="ARBA" id="ARBA00022729"/>
    </source>
</evidence>
<dbReference type="PANTHER" id="PTHR24373:SF370">
    <property type="entry name" value="FISH-LIPS, ISOFORM E"/>
    <property type="match status" value="1"/>
</dbReference>
<dbReference type="InterPro" id="IPR001611">
    <property type="entry name" value="Leu-rich_rpt"/>
</dbReference>
<dbReference type="SMART" id="SM00369">
    <property type="entry name" value="LRR_TYP"/>
    <property type="match status" value="12"/>
</dbReference>
<proteinExistence type="predicted"/>
<dbReference type="InterPro" id="IPR050328">
    <property type="entry name" value="Dev_Immune_Receptor"/>
</dbReference>
<evidence type="ECO:0000256" key="3">
    <source>
        <dbReference type="ARBA" id="ARBA00022737"/>
    </source>
</evidence>
<organism evidence="5 6">
    <name type="scientific">Exocentrus adspersus</name>
    <dbReference type="NCBI Taxonomy" id="1586481"/>
    <lineage>
        <taxon>Eukaryota</taxon>
        <taxon>Metazoa</taxon>
        <taxon>Ecdysozoa</taxon>
        <taxon>Arthropoda</taxon>
        <taxon>Hexapoda</taxon>
        <taxon>Insecta</taxon>
        <taxon>Pterygota</taxon>
        <taxon>Neoptera</taxon>
        <taxon>Endopterygota</taxon>
        <taxon>Coleoptera</taxon>
        <taxon>Polyphaga</taxon>
        <taxon>Cucujiformia</taxon>
        <taxon>Chrysomeloidea</taxon>
        <taxon>Cerambycidae</taxon>
        <taxon>Lamiinae</taxon>
        <taxon>Acanthocinini</taxon>
        <taxon>Exocentrus</taxon>
    </lineage>
</organism>
<keyword evidence="6" id="KW-1185">Reference proteome</keyword>
<sequence length="594" mass="65739">MMHLVLIMTLTVGVSTAMLCPGTCTCKHYLGDDLEKNTATYYTSVSCSAYVENVTSSLENTTRYLQLNNFNREELELVLSDLTEMENQLPYLNTLSIINSEIENLNSTLDNFQRIRTLSLGGNHVKSAPELFLNLTNLQSLDLSLNEIKVLELELFRTLKTLEVLNLSANSLTKINRGNFSGLNNLKCLDLSRNNLTVIDNQALTPFPLLQYLNLSSNRLEVLNEACFSSLIKLQQLDVSWNRLARVAPGSLQLPSLARLLLAGNPQLGRSREASVFVGTGHRLQTVDASRTGLKQVPAALTHSIRTLRLAGNSIRTINCGDLDSYPLLQLLDFTSNDLESVEEDALGRLDCLSVLYLTDNNIHEIPRSLPEELKVLHLEHNNIERVSIGDLQGLSGLEVLLLNDNKIRAVDGAAFSQLVSLVTLDLSRNPVSILQPGCLEGPMALQVLRLSSIGIISPAEEVSFPLSAPEHLITLDLSDSPGLARQLLADTAALAASRELQELDLSRTGIQFIRYDLLHYLPQLRVLHVKGNSLNCSQLEWLASWMRRQDEPEYRDIVCASPPRSLGNAPGGSAGCRDIGYRNDISTREGHRR</sequence>
<name>A0AAV8W729_9CUCU</name>
<dbReference type="InterPro" id="IPR003591">
    <property type="entry name" value="Leu-rich_rpt_typical-subtyp"/>
</dbReference>
<dbReference type="Gene3D" id="3.80.10.10">
    <property type="entry name" value="Ribonuclease Inhibitor"/>
    <property type="match status" value="4"/>
</dbReference>
<dbReference type="InterPro" id="IPR032675">
    <property type="entry name" value="LRR_dom_sf"/>
</dbReference>
<keyword evidence="1" id="KW-0433">Leucine-rich repeat</keyword>
<dbReference type="Pfam" id="PF13516">
    <property type="entry name" value="LRR_6"/>
    <property type="match status" value="1"/>
</dbReference>
<dbReference type="PROSITE" id="PS51450">
    <property type="entry name" value="LRR"/>
    <property type="match status" value="3"/>
</dbReference>
<dbReference type="Pfam" id="PF13855">
    <property type="entry name" value="LRR_8"/>
    <property type="match status" value="3"/>
</dbReference>
<evidence type="ECO:0000313" key="5">
    <source>
        <dbReference type="EMBL" id="KAJ8921951.1"/>
    </source>
</evidence>
<dbReference type="AlphaFoldDB" id="A0AAV8W729"/>
<keyword evidence="3" id="KW-0677">Repeat</keyword>
<dbReference type="SUPFAM" id="SSF52058">
    <property type="entry name" value="L domain-like"/>
    <property type="match status" value="2"/>
</dbReference>
<accession>A0AAV8W729</accession>
<dbReference type="EMBL" id="JANEYG010000008">
    <property type="protein sequence ID" value="KAJ8921951.1"/>
    <property type="molecule type" value="Genomic_DNA"/>
</dbReference>
<evidence type="ECO:0000313" key="6">
    <source>
        <dbReference type="Proteomes" id="UP001159042"/>
    </source>
</evidence>
<reference evidence="5 6" key="1">
    <citation type="journal article" date="2023" name="Insect Mol. Biol.">
        <title>Genome sequencing provides insights into the evolution of gene families encoding plant cell wall-degrading enzymes in longhorned beetles.</title>
        <authorList>
            <person name="Shin N.R."/>
            <person name="Okamura Y."/>
            <person name="Kirsch R."/>
            <person name="Pauchet Y."/>
        </authorList>
    </citation>
    <scope>NUCLEOTIDE SEQUENCE [LARGE SCALE GENOMIC DNA]</scope>
    <source>
        <strain evidence="5">EAD_L_NR</strain>
    </source>
</reference>
<dbReference type="Proteomes" id="UP001159042">
    <property type="component" value="Unassembled WGS sequence"/>
</dbReference>
<gene>
    <name evidence="5" type="ORF">NQ315_008585</name>
</gene>
<evidence type="ECO:0000256" key="1">
    <source>
        <dbReference type="ARBA" id="ARBA00022614"/>
    </source>
</evidence>
<keyword evidence="2 4" id="KW-0732">Signal</keyword>
<feature type="chain" id="PRO_5043361787" evidence="4">
    <location>
        <begin position="18"/>
        <end position="594"/>
    </location>
</feature>
<dbReference type="SMART" id="SM00365">
    <property type="entry name" value="LRR_SD22"/>
    <property type="match status" value="5"/>
</dbReference>